<sequence>MKFVVIFSLIFALCYGNTGPAFQISDGVCYNATAGDLVFEEHHHKLPIPFVKREVTSNWAGDGKIYCVLATSPESESIGSTVEITKGGVNHSFVTLDMVSKKSHGFEYFIKVYAH</sequence>
<proteinExistence type="predicted"/>
<organism evidence="2 3">
    <name type="scientific">Phyllotreta striolata</name>
    <name type="common">Striped flea beetle</name>
    <name type="synonym">Crioceris striolata</name>
    <dbReference type="NCBI Taxonomy" id="444603"/>
    <lineage>
        <taxon>Eukaryota</taxon>
        <taxon>Metazoa</taxon>
        <taxon>Ecdysozoa</taxon>
        <taxon>Arthropoda</taxon>
        <taxon>Hexapoda</taxon>
        <taxon>Insecta</taxon>
        <taxon>Pterygota</taxon>
        <taxon>Neoptera</taxon>
        <taxon>Endopterygota</taxon>
        <taxon>Coleoptera</taxon>
        <taxon>Polyphaga</taxon>
        <taxon>Cucujiformia</taxon>
        <taxon>Chrysomeloidea</taxon>
        <taxon>Chrysomelidae</taxon>
        <taxon>Galerucinae</taxon>
        <taxon>Alticini</taxon>
        <taxon>Phyllotreta</taxon>
    </lineage>
</organism>
<evidence type="ECO:0000313" key="3">
    <source>
        <dbReference type="Proteomes" id="UP001153712"/>
    </source>
</evidence>
<protein>
    <submittedName>
        <fullName evidence="2">Uncharacterized protein</fullName>
    </submittedName>
</protein>
<dbReference type="AlphaFoldDB" id="A0A9N9TJW0"/>
<dbReference type="EMBL" id="OU900104">
    <property type="protein sequence ID" value="CAG9856171.1"/>
    <property type="molecule type" value="Genomic_DNA"/>
</dbReference>
<keyword evidence="3" id="KW-1185">Reference proteome</keyword>
<keyword evidence="1" id="KW-0732">Signal</keyword>
<dbReference type="InterPro" id="IPR031734">
    <property type="entry name" value="MBF2"/>
</dbReference>
<evidence type="ECO:0000313" key="2">
    <source>
        <dbReference type="EMBL" id="CAG9856171.1"/>
    </source>
</evidence>
<dbReference type="OrthoDB" id="7021379at2759"/>
<accession>A0A9N9TJW0</accession>
<reference evidence="2" key="1">
    <citation type="submission" date="2022-01" db="EMBL/GenBank/DDBJ databases">
        <authorList>
            <person name="King R."/>
        </authorList>
    </citation>
    <scope>NUCLEOTIDE SEQUENCE</scope>
</reference>
<evidence type="ECO:0000256" key="1">
    <source>
        <dbReference type="SAM" id="SignalP"/>
    </source>
</evidence>
<feature type="chain" id="PRO_5040493283" evidence="1">
    <location>
        <begin position="17"/>
        <end position="115"/>
    </location>
</feature>
<dbReference type="Proteomes" id="UP001153712">
    <property type="component" value="Chromosome 11"/>
</dbReference>
<gene>
    <name evidence="2" type="ORF">PHYEVI_LOCUS2597</name>
</gene>
<feature type="signal peptide" evidence="1">
    <location>
        <begin position="1"/>
        <end position="16"/>
    </location>
</feature>
<dbReference type="Pfam" id="PF15868">
    <property type="entry name" value="MBF2"/>
    <property type="match status" value="1"/>
</dbReference>
<name>A0A9N9TJW0_PHYSR</name>